<proteinExistence type="inferred from homology"/>
<dbReference type="InterPro" id="IPR002052">
    <property type="entry name" value="DNA_methylase_N6_adenine_CS"/>
</dbReference>
<comment type="caution">
    <text evidence="4">Lacks conserved residue(s) required for the propagation of feature annotation.</text>
</comment>
<dbReference type="InterPro" id="IPR029063">
    <property type="entry name" value="SAM-dependent_MTases_sf"/>
</dbReference>
<feature type="binding site" evidence="4">
    <location>
        <begin position="197"/>
        <end position="200"/>
    </location>
    <ligand>
        <name>substrate</name>
    </ligand>
</feature>
<dbReference type="CDD" id="cd02440">
    <property type="entry name" value="AdoMet_MTases"/>
    <property type="match status" value="1"/>
</dbReference>
<dbReference type="PANTHER" id="PTHR18895">
    <property type="entry name" value="HEMK METHYLTRANSFERASE"/>
    <property type="match status" value="1"/>
</dbReference>
<feature type="binding site" evidence="4">
    <location>
        <position position="197"/>
    </location>
    <ligand>
        <name>S-adenosyl-L-methionine</name>
        <dbReference type="ChEBI" id="CHEBI:59789"/>
    </ligand>
</feature>
<feature type="binding site" evidence="4">
    <location>
        <position position="151"/>
    </location>
    <ligand>
        <name>S-adenosyl-L-methionine</name>
        <dbReference type="ChEBI" id="CHEBI:59789"/>
    </ligand>
</feature>
<feature type="domain" description="Methyltransferase" evidence="5">
    <location>
        <begin position="115"/>
        <end position="238"/>
    </location>
</feature>
<evidence type="ECO:0000256" key="4">
    <source>
        <dbReference type="HAMAP-Rule" id="MF_02126"/>
    </source>
</evidence>
<dbReference type="AlphaFoldDB" id="A0A9X2ABR8"/>
<dbReference type="GO" id="GO:0003676">
    <property type="term" value="F:nucleic acid binding"/>
    <property type="evidence" value="ECO:0007669"/>
    <property type="project" value="InterPro"/>
</dbReference>
<dbReference type="InterPro" id="IPR050320">
    <property type="entry name" value="N5-glutamine_MTase"/>
</dbReference>
<dbReference type="InterPro" id="IPR019874">
    <property type="entry name" value="RF_methyltr_PrmC"/>
</dbReference>
<dbReference type="InterPro" id="IPR004556">
    <property type="entry name" value="HemK-like"/>
</dbReference>
<dbReference type="SUPFAM" id="SSF53335">
    <property type="entry name" value="S-adenosyl-L-methionine-dependent methyltransferases"/>
    <property type="match status" value="1"/>
</dbReference>
<dbReference type="PROSITE" id="PS00092">
    <property type="entry name" value="N6_MTASE"/>
    <property type="match status" value="1"/>
</dbReference>
<evidence type="ECO:0000256" key="1">
    <source>
        <dbReference type="ARBA" id="ARBA00022603"/>
    </source>
</evidence>
<dbReference type="Proteomes" id="UP001139263">
    <property type="component" value="Unassembled WGS sequence"/>
</dbReference>
<dbReference type="GO" id="GO:0102559">
    <property type="term" value="F:peptide chain release factor N(5)-glutamine methyltransferase activity"/>
    <property type="evidence" value="ECO:0007669"/>
    <property type="project" value="UniProtKB-EC"/>
</dbReference>
<dbReference type="NCBIfam" id="TIGR03534">
    <property type="entry name" value="RF_mod_PrmC"/>
    <property type="match status" value="1"/>
</dbReference>
<evidence type="ECO:0000313" key="7">
    <source>
        <dbReference type="EMBL" id="MCI0183353.1"/>
    </source>
</evidence>
<dbReference type="Gene3D" id="3.40.50.150">
    <property type="entry name" value="Vaccinia Virus protein VP39"/>
    <property type="match status" value="1"/>
</dbReference>
<dbReference type="PANTHER" id="PTHR18895:SF74">
    <property type="entry name" value="MTRF1L RELEASE FACTOR GLUTAMINE METHYLTRANSFERASE"/>
    <property type="match status" value="1"/>
</dbReference>
<keyword evidence="1 4" id="KW-0489">Methyltransferase</keyword>
<dbReference type="EMBL" id="JALBUF010000004">
    <property type="protein sequence ID" value="MCI0183353.1"/>
    <property type="molecule type" value="Genomic_DNA"/>
</dbReference>
<comment type="caution">
    <text evidence="7">The sequence shown here is derived from an EMBL/GenBank/DDBJ whole genome shotgun (WGS) entry which is preliminary data.</text>
</comment>
<evidence type="ECO:0000313" key="8">
    <source>
        <dbReference type="Proteomes" id="UP001139263"/>
    </source>
</evidence>
<evidence type="ECO:0000259" key="5">
    <source>
        <dbReference type="Pfam" id="PF13847"/>
    </source>
</evidence>
<dbReference type="NCBIfam" id="TIGR00536">
    <property type="entry name" value="hemK_fam"/>
    <property type="match status" value="1"/>
</dbReference>
<sequence>MKLLELLQAAEQTLCAAQVEVPDRTARWLWQYVSGMSIGECFLRQTELVNPTDADAFLQLVERRARREPLQYLVGETEFCGLPFFVDHRVLIPRPETEQLVDLAVRAVEQQLARKNELTIVDVGTGSGAIIVALAVRLQESDALLRFYATDISSDALAVAKINAKRHRVDDRITFVEGTYVTGLPHDVKSIDILLSNPPYIPIGTKLQPEVAEWEPKIALYAQHDGLACYEELATLTKSVLAMDGSVAVEVGVGQADAVSQLWRAALPLASVQIVQDFRKIDRFVIVSPVEQ</sequence>
<evidence type="ECO:0000256" key="3">
    <source>
        <dbReference type="ARBA" id="ARBA00022691"/>
    </source>
</evidence>
<dbReference type="RefSeq" id="WP_241713545.1">
    <property type="nucleotide sequence ID" value="NZ_JALBUF010000004.1"/>
</dbReference>
<gene>
    <name evidence="4 7" type="primary">prmC</name>
    <name evidence="7" type="ORF">MM817_01630</name>
</gene>
<dbReference type="InterPro" id="IPR025714">
    <property type="entry name" value="Methyltranfer_dom"/>
</dbReference>
<reference evidence="7" key="1">
    <citation type="submission" date="2022-03" db="EMBL/GenBank/DDBJ databases">
        <title>Draft Genome Sequence of Firmicute Strain S0AB, a Heterotrophic Iron/Sulfur-Oxidizing Extreme Acidophile.</title>
        <authorList>
            <person name="Vergara E."/>
            <person name="Pakostova E."/>
            <person name="Johnson D.B."/>
            <person name="Holmes D.S."/>
        </authorList>
    </citation>
    <scope>NUCLEOTIDE SEQUENCE</scope>
    <source>
        <strain evidence="7">S0AB</strain>
    </source>
</reference>
<dbReference type="HAMAP" id="MF_02126">
    <property type="entry name" value="RF_methyltr_PrmC"/>
    <property type="match status" value="1"/>
</dbReference>
<dbReference type="EC" id="2.1.1.297" evidence="4"/>
<comment type="catalytic activity">
    <reaction evidence="4">
        <text>L-glutaminyl-[peptide chain release factor] + S-adenosyl-L-methionine = N(5)-methyl-L-glutaminyl-[peptide chain release factor] + S-adenosyl-L-homocysteine + H(+)</text>
        <dbReference type="Rhea" id="RHEA:42896"/>
        <dbReference type="Rhea" id="RHEA-COMP:10271"/>
        <dbReference type="Rhea" id="RHEA-COMP:10272"/>
        <dbReference type="ChEBI" id="CHEBI:15378"/>
        <dbReference type="ChEBI" id="CHEBI:30011"/>
        <dbReference type="ChEBI" id="CHEBI:57856"/>
        <dbReference type="ChEBI" id="CHEBI:59789"/>
        <dbReference type="ChEBI" id="CHEBI:61891"/>
        <dbReference type="EC" id="2.1.1.297"/>
    </reaction>
</comment>
<organism evidence="7 8">
    <name type="scientific">Sulfoacidibacillus ferrooxidans</name>
    <dbReference type="NCBI Taxonomy" id="2005001"/>
    <lineage>
        <taxon>Bacteria</taxon>
        <taxon>Bacillati</taxon>
        <taxon>Bacillota</taxon>
        <taxon>Bacilli</taxon>
        <taxon>Bacillales</taxon>
        <taxon>Alicyclobacillaceae</taxon>
        <taxon>Sulfoacidibacillus</taxon>
    </lineage>
</organism>
<dbReference type="Pfam" id="PF17827">
    <property type="entry name" value="PrmC_N"/>
    <property type="match status" value="1"/>
</dbReference>
<dbReference type="Gene3D" id="1.10.8.10">
    <property type="entry name" value="DNA helicase RuvA subunit, C-terminal domain"/>
    <property type="match status" value="1"/>
</dbReference>
<comment type="function">
    <text evidence="4">Methylates the class 1 translation termination release factors RF1/PrfA and RF2/PrfB on the glutamine residue of the universally conserved GGQ motif.</text>
</comment>
<name>A0A9X2ABR8_9BACL</name>
<evidence type="ECO:0000256" key="2">
    <source>
        <dbReference type="ARBA" id="ARBA00022679"/>
    </source>
</evidence>
<protein>
    <recommendedName>
        <fullName evidence="4">Release factor glutamine methyltransferase</fullName>
        <shortName evidence="4">RF MTase</shortName>
        <ecNumber evidence="4">2.1.1.297</ecNumber>
    </recommendedName>
    <alternativeName>
        <fullName evidence="4">N5-glutamine methyltransferase PrmC</fullName>
    </alternativeName>
    <alternativeName>
        <fullName evidence="4">Protein-(glutamine-N5) MTase PrmC</fullName>
    </alternativeName>
    <alternativeName>
        <fullName evidence="4">Protein-glutamine N-methyltransferase PrmC</fullName>
    </alternativeName>
</protein>
<feature type="domain" description="Release factor glutamine methyltransferase N-terminal" evidence="6">
    <location>
        <begin position="5"/>
        <end position="75"/>
    </location>
</feature>
<feature type="binding site" evidence="4">
    <location>
        <begin position="124"/>
        <end position="128"/>
    </location>
    <ligand>
        <name>S-adenosyl-L-methionine</name>
        <dbReference type="ChEBI" id="CHEBI:59789"/>
    </ligand>
</feature>
<accession>A0A9X2ABR8</accession>
<keyword evidence="3 4" id="KW-0949">S-adenosyl-L-methionine</keyword>
<keyword evidence="8" id="KW-1185">Reference proteome</keyword>
<evidence type="ECO:0000259" key="6">
    <source>
        <dbReference type="Pfam" id="PF17827"/>
    </source>
</evidence>
<dbReference type="Pfam" id="PF13847">
    <property type="entry name" value="Methyltransf_31"/>
    <property type="match status" value="1"/>
</dbReference>
<dbReference type="InterPro" id="IPR040758">
    <property type="entry name" value="PrmC_N"/>
</dbReference>
<dbReference type="GO" id="GO:0032259">
    <property type="term" value="P:methylation"/>
    <property type="evidence" value="ECO:0007669"/>
    <property type="project" value="UniProtKB-KW"/>
</dbReference>
<keyword evidence="2 4" id="KW-0808">Transferase</keyword>
<comment type="similarity">
    <text evidence="4">Belongs to the protein N5-glutamine methyltransferase family. PrmC subfamily.</text>
</comment>